<evidence type="ECO:0000256" key="1">
    <source>
        <dbReference type="SAM" id="MobiDB-lite"/>
    </source>
</evidence>
<feature type="region of interest" description="Disordered" evidence="1">
    <location>
        <begin position="17"/>
        <end position="49"/>
    </location>
</feature>
<protein>
    <submittedName>
        <fullName evidence="2">Uncharacterized protein</fullName>
    </submittedName>
</protein>
<dbReference type="AlphaFoldDB" id="A0A699KEP6"/>
<comment type="caution">
    <text evidence="2">The sequence shown here is derived from an EMBL/GenBank/DDBJ whole genome shotgun (WGS) entry which is preliminary data.</text>
</comment>
<accession>A0A699KEP6</accession>
<dbReference type="EMBL" id="BKCJ010505403">
    <property type="protein sequence ID" value="GFA87607.1"/>
    <property type="molecule type" value="Genomic_DNA"/>
</dbReference>
<gene>
    <name evidence="2" type="ORF">Tci_659579</name>
</gene>
<reference evidence="2" key="1">
    <citation type="journal article" date="2019" name="Sci. Rep.">
        <title>Draft genome of Tanacetum cinerariifolium, the natural source of mosquito coil.</title>
        <authorList>
            <person name="Yamashiro T."/>
            <person name="Shiraishi A."/>
            <person name="Satake H."/>
            <person name="Nakayama K."/>
        </authorList>
    </citation>
    <scope>NUCLEOTIDE SEQUENCE</scope>
</reference>
<proteinExistence type="predicted"/>
<evidence type="ECO:0000313" key="2">
    <source>
        <dbReference type="EMBL" id="GFA87607.1"/>
    </source>
</evidence>
<name>A0A699KEP6_TANCI</name>
<feature type="compositionally biased region" description="Basic and acidic residues" evidence="1">
    <location>
        <begin position="23"/>
        <end position="37"/>
    </location>
</feature>
<sequence>ARGVGFVWERVVEVMGSSGGSGEVERSREEGSGEMARKTGMNSDYLNVGGEDRDVPLSMIRNHLRMKADFAT</sequence>
<organism evidence="2">
    <name type="scientific">Tanacetum cinerariifolium</name>
    <name type="common">Dalmatian daisy</name>
    <name type="synonym">Chrysanthemum cinerariifolium</name>
    <dbReference type="NCBI Taxonomy" id="118510"/>
    <lineage>
        <taxon>Eukaryota</taxon>
        <taxon>Viridiplantae</taxon>
        <taxon>Streptophyta</taxon>
        <taxon>Embryophyta</taxon>
        <taxon>Tracheophyta</taxon>
        <taxon>Spermatophyta</taxon>
        <taxon>Magnoliopsida</taxon>
        <taxon>eudicotyledons</taxon>
        <taxon>Gunneridae</taxon>
        <taxon>Pentapetalae</taxon>
        <taxon>asterids</taxon>
        <taxon>campanulids</taxon>
        <taxon>Asterales</taxon>
        <taxon>Asteraceae</taxon>
        <taxon>Asteroideae</taxon>
        <taxon>Anthemideae</taxon>
        <taxon>Anthemidinae</taxon>
        <taxon>Tanacetum</taxon>
    </lineage>
</organism>
<feature type="non-terminal residue" evidence="2">
    <location>
        <position position="1"/>
    </location>
</feature>